<gene>
    <name evidence="3" type="ORF">J34TS1_64180</name>
</gene>
<dbReference type="EMBL" id="BORT01000064">
    <property type="protein sequence ID" value="GIO51653.1"/>
    <property type="molecule type" value="Genomic_DNA"/>
</dbReference>
<dbReference type="GO" id="GO:0003677">
    <property type="term" value="F:DNA binding"/>
    <property type="evidence" value="ECO:0007669"/>
    <property type="project" value="UniProtKB-KW"/>
</dbReference>
<evidence type="ECO:0000313" key="3">
    <source>
        <dbReference type="EMBL" id="GIO51653.1"/>
    </source>
</evidence>
<protein>
    <submittedName>
        <fullName evidence="3">Transcriptional regulator</fullName>
    </submittedName>
</protein>
<dbReference type="Pfam" id="PF01381">
    <property type="entry name" value="HTH_3"/>
    <property type="match status" value="1"/>
</dbReference>
<dbReference type="Gene3D" id="1.10.260.40">
    <property type="entry name" value="lambda repressor-like DNA-binding domains"/>
    <property type="match status" value="1"/>
</dbReference>
<dbReference type="CDD" id="cd00093">
    <property type="entry name" value="HTH_XRE"/>
    <property type="match status" value="1"/>
</dbReference>
<dbReference type="InterPro" id="IPR001387">
    <property type="entry name" value="Cro/C1-type_HTH"/>
</dbReference>
<name>A0A919YLE2_9BACL</name>
<dbReference type="SMART" id="SM00530">
    <property type="entry name" value="HTH_XRE"/>
    <property type="match status" value="1"/>
</dbReference>
<dbReference type="Proteomes" id="UP000682811">
    <property type="component" value="Unassembled WGS sequence"/>
</dbReference>
<keyword evidence="1" id="KW-0238">DNA-binding</keyword>
<sequence length="135" mass="15701">MNRIREIRLKKGISGPELAEKLDITPQYLYGFEKETRTLSADMASRIASIFEVSVDYLLGRTDVSEDLHHVPGWATAKDKRDFKKMLEEDEPVMFDGVPVSDEDKEKIKRVIEAFFWDAKEKNKKTYGRKKNTDE</sequence>
<evidence type="ECO:0000259" key="2">
    <source>
        <dbReference type="PROSITE" id="PS50943"/>
    </source>
</evidence>
<proteinExistence type="predicted"/>
<dbReference type="InterPro" id="IPR010982">
    <property type="entry name" value="Lambda_DNA-bd_dom_sf"/>
</dbReference>
<dbReference type="SUPFAM" id="SSF47413">
    <property type="entry name" value="lambda repressor-like DNA-binding domains"/>
    <property type="match status" value="1"/>
</dbReference>
<dbReference type="PANTHER" id="PTHR46558:SF13">
    <property type="entry name" value="HTH-TYPE TRANSCRIPTIONAL REGULATOR IMMR"/>
    <property type="match status" value="1"/>
</dbReference>
<dbReference type="AlphaFoldDB" id="A0A919YLE2"/>
<reference evidence="3 4" key="1">
    <citation type="submission" date="2021-03" db="EMBL/GenBank/DDBJ databases">
        <title>Antimicrobial resistance genes in bacteria isolated from Japanese honey, and their potential for conferring macrolide and lincosamide resistance in the American foulbrood pathogen Paenibacillus larvae.</title>
        <authorList>
            <person name="Okamoto M."/>
            <person name="Kumagai M."/>
            <person name="Kanamori H."/>
            <person name="Takamatsu D."/>
        </authorList>
    </citation>
    <scope>NUCLEOTIDE SEQUENCE [LARGE SCALE GENOMIC DNA]</scope>
    <source>
        <strain evidence="3 4">J34TS1</strain>
    </source>
</reference>
<evidence type="ECO:0000313" key="4">
    <source>
        <dbReference type="Proteomes" id="UP000682811"/>
    </source>
</evidence>
<feature type="domain" description="HTH cro/C1-type" evidence="2">
    <location>
        <begin position="4"/>
        <end position="58"/>
    </location>
</feature>
<dbReference type="PANTHER" id="PTHR46558">
    <property type="entry name" value="TRACRIPTIONAL REGULATORY PROTEIN-RELATED-RELATED"/>
    <property type="match status" value="1"/>
</dbReference>
<accession>A0A919YLE2</accession>
<comment type="caution">
    <text evidence="3">The sequence shown here is derived from an EMBL/GenBank/DDBJ whole genome shotgun (WGS) entry which is preliminary data.</text>
</comment>
<keyword evidence="4" id="KW-1185">Reference proteome</keyword>
<dbReference type="RefSeq" id="WP_212981617.1">
    <property type="nucleotide sequence ID" value="NZ_AP025343.1"/>
</dbReference>
<organism evidence="3 4">
    <name type="scientific">Paenibacillus azoreducens</name>
    <dbReference type="NCBI Taxonomy" id="116718"/>
    <lineage>
        <taxon>Bacteria</taxon>
        <taxon>Bacillati</taxon>
        <taxon>Bacillota</taxon>
        <taxon>Bacilli</taxon>
        <taxon>Bacillales</taxon>
        <taxon>Paenibacillaceae</taxon>
        <taxon>Paenibacillus</taxon>
    </lineage>
</organism>
<dbReference type="PROSITE" id="PS50943">
    <property type="entry name" value="HTH_CROC1"/>
    <property type="match status" value="1"/>
</dbReference>
<evidence type="ECO:0000256" key="1">
    <source>
        <dbReference type="ARBA" id="ARBA00023125"/>
    </source>
</evidence>